<accession>A0AA39TEX9</accession>
<organism evidence="1 2">
    <name type="scientific">Armillaria novae-zelandiae</name>
    <dbReference type="NCBI Taxonomy" id="153914"/>
    <lineage>
        <taxon>Eukaryota</taxon>
        <taxon>Fungi</taxon>
        <taxon>Dikarya</taxon>
        <taxon>Basidiomycota</taxon>
        <taxon>Agaricomycotina</taxon>
        <taxon>Agaricomycetes</taxon>
        <taxon>Agaricomycetidae</taxon>
        <taxon>Agaricales</taxon>
        <taxon>Marasmiineae</taxon>
        <taxon>Physalacriaceae</taxon>
        <taxon>Armillaria</taxon>
    </lineage>
</organism>
<dbReference type="EMBL" id="JAUEPR010000005">
    <property type="protein sequence ID" value="KAK0484781.1"/>
    <property type="molecule type" value="Genomic_DNA"/>
</dbReference>
<dbReference type="Proteomes" id="UP001175227">
    <property type="component" value="Unassembled WGS sequence"/>
</dbReference>
<gene>
    <name evidence="1" type="ORF">IW261DRAFT_1560459</name>
</gene>
<keyword evidence="2" id="KW-1185">Reference proteome</keyword>
<comment type="caution">
    <text evidence="1">The sequence shown here is derived from an EMBL/GenBank/DDBJ whole genome shotgun (WGS) entry which is preliminary data.</text>
</comment>
<reference evidence="1" key="1">
    <citation type="submission" date="2023-06" db="EMBL/GenBank/DDBJ databases">
        <authorList>
            <consortium name="Lawrence Berkeley National Laboratory"/>
            <person name="Ahrendt S."/>
            <person name="Sahu N."/>
            <person name="Indic B."/>
            <person name="Wong-Bajracharya J."/>
            <person name="Merenyi Z."/>
            <person name="Ke H.-M."/>
            <person name="Monk M."/>
            <person name="Kocsube S."/>
            <person name="Drula E."/>
            <person name="Lipzen A."/>
            <person name="Balint B."/>
            <person name="Henrissat B."/>
            <person name="Andreopoulos B."/>
            <person name="Martin F.M."/>
            <person name="Harder C.B."/>
            <person name="Rigling D."/>
            <person name="Ford K.L."/>
            <person name="Foster G.D."/>
            <person name="Pangilinan J."/>
            <person name="Papanicolaou A."/>
            <person name="Barry K."/>
            <person name="LaButti K."/>
            <person name="Viragh M."/>
            <person name="Koriabine M."/>
            <person name="Yan M."/>
            <person name="Riley R."/>
            <person name="Champramary S."/>
            <person name="Plett K.L."/>
            <person name="Tsai I.J."/>
            <person name="Slot J."/>
            <person name="Sipos G."/>
            <person name="Plett J."/>
            <person name="Nagy L.G."/>
            <person name="Grigoriev I.V."/>
        </authorList>
    </citation>
    <scope>NUCLEOTIDE SEQUENCE</scope>
    <source>
        <strain evidence="1">ICMP 16352</strain>
    </source>
</reference>
<sequence>MIQSTAKELIVYLHRTSTATEGFVDISCVPRTTCVFSTHGFTGGLPDLFRGNYNHEEYRMEDLTLRVVTLDSEEVHHCSAEAWESLDDVMVRVKNRVDVIIVTEPSSIARQRNK</sequence>
<name>A0AA39TEX9_9AGAR</name>
<dbReference type="AlphaFoldDB" id="A0AA39TEX9"/>
<proteinExistence type="predicted"/>
<protein>
    <submittedName>
        <fullName evidence="1">Uncharacterized protein</fullName>
    </submittedName>
</protein>
<evidence type="ECO:0000313" key="1">
    <source>
        <dbReference type="EMBL" id="KAK0484781.1"/>
    </source>
</evidence>
<evidence type="ECO:0000313" key="2">
    <source>
        <dbReference type="Proteomes" id="UP001175227"/>
    </source>
</evidence>